<evidence type="ECO:0000313" key="1">
    <source>
        <dbReference type="EMBL" id="TNN71008.1"/>
    </source>
</evidence>
<name>A0A4Z2HZB0_9TELE</name>
<gene>
    <name evidence="1" type="ORF">EYF80_018824</name>
</gene>
<dbReference type="EMBL" id="SRLO01000156">
    <property type="protein sequence ID" value="TNN71008.1"/>
    <property type="molecule type" value="Genomic_DNA"/>
</dbReference>
<proteinExistence type="predicted"/>
<dbReference type="AlphaFoldDB" id="A0A4Z2HZB0"/>
<reference evidence="1 2" key="1">
    <citation type="submission" date="2019-03" db="EMBL/GenBank/DDBJ databases">
        <title>First draft genome of Liparis tanakae, snailfish: a comprehensive survey of snailfish specific genes.</title>
        <authorList>
            <person name="Kim W."/>
            <person name="Song I."/>
            <person name="Jeong J.-H."/>
            <person name="Kim D."/>
            <person name="Kim S."/>
            <person name="Ryu S."/>
            <person name="Song J.Y."/>
            <person name="Lee S.K."/>
        </authorList>
    </citation>
    <scope>NUCLEOTIDE SEQUENCE [LARGE SCALE GENOMIC DNA]</scope>
    <source>
        <tissue evidence="1">Muscle</tissue>
    </source>
</reference>
<protein>
    <submittedName>
        <fullName evidence="1">Uncharacterized protein</fullName>
    </submittedName>
</protein>
<dbReference type="Proteomes" id="UP000314294">
    <property type="component" value="Unassembled WGS sequence"/>
</dbReference>
<sequence length="129" mass="13531">MVRLSSAWHGTAGPGTESHTTWLMPTVIAAAARAIYLHSSILPSPLYRHVNPDSASHGVEAVAAAQGGRKARQVLGNTAPICPEAALHTTAVCTVTCKSVVFGHHEKTGSEAFREMSCCVLSDGKLRGL</sequence>
<organism evidence="1 2">
    <name type="scientific">Liparis tanakae</name>
    <name type="common">Tanaka's snailfish</name>
    <dbReference type="NCBI Taxonomy" id="230148"/>
    <lineage>
        <taxon>Eukaryota</taxon>
        <taxon>Metazoa</taxon>
        <taxon>Chordata</taxon>
        <taxon>Craniata</taxon>
        <taxon>Vertebrata</taxon>
        <taxon>Euteleostomi</taxon>
        <taxon>Actinopterygii</taxon>
        <taxon>Neopterygii</taxon>
        <taxon>Teleostei</taxon>
        <taxon>Neoteleostei</taxon>
        <taxon>Acanthomorphata</taxon>
        <taxon>Eupercaria</taxon>
        <taxon>Perciformes</taxon>
        <taxon>Cottioidei</taxon>
        <taxon>Cottales</taxon>
        <taxon>Liparidae</taxon>
        <taxon>Liparis</taxon>
    </lineage>
</organism>
<accession>A0A4Z2HZB0</accession>
<keyword evidence="2" id="KW-1185">Reference proteome</keyword>
<comment type="caution">
    <text evidence="1">The sequence shown here is derived from an EMBL/GenBank/DDBJ whole genome shotgun (WGS) entry which is preliminary data.</text>
</comment>
<evidence type="ECO:0000313" key="2">
    <source>
        <dbReference type="Proteomes" id="UP000314294"/>
    </source>
</evidence>